<dbReference type="SUPFAM" id="SSF48403">
    <property type="entry name" value="Ankyrin repeat"/>
    <property type="match status" value="2"/>
</dbReference>
<dbReference type="InterPro" id="IPR027417">
    <property type="entry name" value="P-loop_NTPase"/>
</dbReference>
<dbReference type="InterPro" id="IPR002110">
    <property type="entry name" value="Ankyrin_rpt"/>
</dbReference>
<feature type="domain" description="B30.2/SPRY" evidence="5">
    <location>
        <begin position="1412"/>
        <end position="1616"/>
    </location>
</feature>
<feature type="repeat" description="ANK" evidence="3">
    <location>
        <begin position="1128"/>
        <end position="1162"/>
    </location>
</feature>
<evidence type="ECO:0000256" key="2">
    <source>
        <dbReference type="ARBA" id="ARBA00023043"/>
    </source>
</evidence>
<dbReference type="SMART" id="SM00248">
    <property type="entry name" value="ANK"/>
    <property type="match status" value="11"/>
</dbReference>
<dbReference type="InterPro" id="IPR003877">
    <property type="entry name" value="SPRY_dom"/>
</dbReference>
<feature type="repeat" description="ANK" evidence="3">
    <location>
        <begin position="1267"/>
        <end position="1299"/>
    </location>
</feature>
<dbReference type="PROSITE" id="PS50188">
    <property type="entry name" value="B302_SPRY"/>
    <property type="match status" value="1"/>
</dbReference>
<feature type="repeat" description="ANK" evidence="3">
    <location>
        <begin position="1093"/>
        <end position="1127"/>
    </location>
</feature>
<dbReference type="Gene3D" id="3.40.50.300">
    <property type="entry name" value="P-loop containing nucleotide triphosphate hydrolases"/>
    <property type="match status" value="1"/>
</dbReference>
<dbReference type="InterPro" id="IPR043136">
    <property type="entry name" value="B30.2/SPRY_sf"/>
</dbReference>
<evidence type="ECO:0000313" key="6">
    <source>
        <dbReference type="EMBL" id="KAF4622806.1"/>
    </source>
</evidence>
<dbReference type="PANTHER" id="PTHR24173:SF74">
    <property type="entry name" value="ANKYRIN REPEAT DOMAIN-CONTAINING PROTEIN 16"/>
    <property type="match status" value="1"/>
</dbReference>
<feature type="repeat" description="ANK" evidence="3">
    <location>
        <begin position="1303"/>
        <end position="1335"/>
    </location>
</feature>
<evidence type="ECO:0000259" key="5">
    <source>
        <dbReference type="PROSITE" id="PS50188"/>
    </source>
</evidence>
<dbReference type="InterPro" id="IPR036770">
    <property type="entry name" value="Ankyrin_rpt-contain_sf"/>
</dbReference>
<dbReference type="SUPFAM" id="SSF49899">
    <property type="entry name" value="Concanavalin A-like lectins/glucanases"/>
    <property type="match status" value="1"/>
</dbReference>
<dbReference type="Pfam" id="PF24883">
    <property type="entry name" value="NPHP3_N"/>
    <property type="match status" value="1"/>
</dbReference>
<evidence type="ECO:0000256" key="3">
    <source>
        <dbReference type="PROSITE-ProRule" id="PRU00023"/>
    </source>
</evidence>
<dbReference type="Pfam" id="PF13637">
    <property type="entry name" value="Ank_4"/>
    <property type="match status" value="1"/>
</dbReference>
<evidence type="ECO:0000256" key="4">
    <source>
        <dbReference type="SAM" id="MobiDB-lite"/>
    </source>
</evidence>
<feature type="repeat" description="ANK" evidence="3">
    <location>
        <begin position="1405"/>
        <end position="1437"/>
    </location>
</feature>
<dbReference type="InterPro" id="IPR056884">
    <property type="entry name" value="NPHP3-like_N"/>
</dbReference>
<gene>
    <name evidence="6" type="ORF">G7Y89_g14219</name>
</gene>
<reference evidence="6 7" key="1">
    <citation type="submission" date="2020-03" db="EMBL/GenBank/DDBJ databases">
        <title>Draft Genome Sequence of Cudoniella acicularis.</title>
        <authorList>
            <person name="Buettner E."/>
            <person name="Kellner H."/>
        </authorList>
    </citation>
    <scope>NUCLEOTIDE SEQUENCE [LARGE SCALE GENOMIC DNA]</scope>
    <source>
        <strain evidence="6 7">DSM 108380</strain>
    </source>
</reference>
<accession>A0A8H4R5Z1</accession>
<dbReference type="Gene3D" id="2.60.120.920">
    <property type="match status" value="1"/>
</dbReference>
<comment type="caution">
    <text evidence="6">The sequence shown here is derived from an EMBL/GenBank/DDBJ whole genome shotgun (WGS) entry which is preliminary data.</text>
</comment>
<keyword evidence="1" id="KW-0677">Repeat</keyword>
<dbReference type="Pfam" id="PF00622">
    <property type="entry name" value="SPRY"/>
    <property type="match status" value="1"/>
</dbReference>
<protein>
    <recommendedName>
        <fullName evidence="5">B30.2/SPRY domain-containing protein</fullName>
    </recommendedName>
</protein>
<dbReference type="EMBL" id="JAAMPI010001822">
    <property type="protein sequence ID" value="KAF4622806.1"/>
    <property type="molecule type" value="Genomic_DNA"/>
</dbReference>
<name>A0A8H4R5Z1_9HELO</name>
<dbReference type="SMART" id="SM00449">
    <property type="entry name" value="SPRY"/>
    <property type="match status" value="1"/>
</dbReference>
<evidence type="ECO:0000256" key="1">
    <source>
        <dbReference type="ARBA" id="ARBA00022737"/>
    </source>
</evidence>
<dbReference type="PROSITE" id="PS50297">
    <property type="entry name" value="ANK_REP_REGION"/>
    <property type="match status" value="3"/>
</dbReference>
<feature type="compositionally biased region" description="Acidic residues" evidence="4">
    <location>
        <begin position="883"/>
        <end position="892"/>
    </location>
</feature>
<proteinExistence type="predicted"/>
<dbReference type="SUPFAM" id="SSF52540">
    <property type="entry name" value="P-loop containing nucleoside triphosphate hydrolases"/>
    <property type="match status" value="1"/>
</dbReference>
<keyword evidence="2 3" id="KW-0040">ANK repeat</keyword>
<dbReference type="PANTHER" id="PTHR24173">
    <property type="entry name" value="ANKYRIN REPEAT CONTAINING"/>
    <property type="match status" value="1"/>
</dbReference>
<dbReference type="Gene3D" id="1.25.40.20">
    <property type="entry name" value="Ankyrin repeat-containing domain"/>
    <property type="match status" value="3"/>
</dbReference>
<dbReference type="OrthoDB" id="341259at2759"/>
<feature type="region of interest" description="Disordered" evidence="4">
    <location>
        <begin position="789"/>
        <end position="900"/>
    </location>
</feature>
<evidence type="ECO:0000313" key="7">
    <source>
        <dbReference type="Proteomes" id="UP000566819"/>
    </source>
</evidence>
<dbReference type="CDD" id="cd12885">
    <property type="entry name" value="SPRY_RanBP_like"/>
    <property type="match status" value="1"/>
</dbReference>
<dbReference type="Proteomes" id="UP000566819">
    <property type="component" value="Unassembled WGS sequence"/>
</dbReference>
<dbReference type="InterPro" id="IPR001870">
    <property type="entry name" value="B30.2/SPRY"/>
</dbReference>
<dbReference type="InterPro" id="IPR013320">
    <property type="entry name" value="ConA-like_dom_sf"/>
</dbReference>
<keyword evidence="7" id="KW-1185">Reference proteome</keyword>
<organism evidence="6 7">
    <name type="scientific">Cudoniella acicularis</name>
    <dbReference type="NCBI Taxonomy" id="354080"/>
    <lineage>
        <taxon>Eukaryota</taxon>
        <taxon>Fungi</taxon>
        <taxon>Dikarya</taxon>
        <taxon>Ascomycota</taxon>
        <taxon>Pezizomycotina</taxon>
        <taxon>Leotiomycetes</taxon>
        <taxon>Helotiales</taxon>
        <taxon>Tricladiaceae</taxon>
        <taxon>Cudoniella</taxon>
    </lineage>
</organism>
<feature type="compositionally biased region" description="Basic and acidic residues" evidence="4">
    <location>
        <begin position="802"/>
        <end position="812"/>
    </location>
</feature>
<sequence>MVFQAPPPDDYEGEIEFEAKAWASARQQFLEGRRGKKHADTEEALQDFLSQSCSAESARKYVKDAQKEKPQYAAGLGVIMTKMDAFMKVGDLAIKSAPESIGLAWAGIRLCLHSVQNDFATFSQYNDACSDMIGILINCSVYADMFGRPHAAKKMKEIHGQVLDRIPKIYAGLLDFNYSMRKHTNTNRGTTKYKDKFAGLKTTEQEMRDFANTASQQLSQYYQEINMQNEVEILNKQKEFLGTLGSMDEAIRDANRIMEEGFRRQEESLKLLAESSRRQEEDLKDLKKQSPFEQAKQLFEQNKQKLDPSIDFQVTALKETLNREPGTCQWIFDEPEYKDWYSSATNSMLWISAAGGFGKSFLMGSIIEALQEKELQDEGINISYFFCKRGNDQTQKTEKIKNSIIFQLYREAKDNPDTLFDANKIVSSLDLSKSNKSAGAKAKSETKKTATFAEAYQGLVRLLKKEVFLVIDALDEIGDRGDQPFFEDFRSIVEAPDIKVHILFGSRPEGDLKKQLDGVTAFDVKGRNQADIRLNVTTLVGKLSGFSASERQLAIEDIVVKSGGQFRYVKPAIDFLALPWSRPLENRLKKLQEGLTNSYTQALQLTDPNYQDLLKACLTWALLGEGQVKVAEVMDAFSCTYSQGHDDEDVEDIANDEQPLKQVEKAGTTFLDVDWKTGVIAPRHETVTEYFLNHHDGDAVSIETPAGICPICKEKSHSEQAQQRPFIITKKDGHLEIAIAILEALTSPAFWRKHYPDEYWQRYFADFWEKLNNKEEVVLEIGNEVDKSSITNGDLADATDGVDTKNHAKDLENTTDLPSGDFSPITKPGGVEGEVVPGQPTETKDAETATIPENSEIPDISVTEAADGTVDPVEPEETKNPDDTLDAPDIPDDISATDSDIHPEEETYDISWQPPDIGEMRYEVSHCAYHLEKVEELWKPEERTGPTFDRLRDLMKSLFDPKSENWKKWLEIQTRIQSSPLCWEDSATIHPIIVAAAYRLTDLMKLLVNSDGDAKPNITDLNLALYFASSGTMEKSIIPVFEILLENGADPTNTLRSTSPFNLSLMLCHRYELIKLFLDHGADAKKMPEWLWTPLHYLAVEAKDDGDDLKILDLLLESGCDINAQDDEGEAPLHYLVRRRDCPPEFLRAYIAKGANVNEDDKEEQRPLYEVCNEGNVEIARIILEFNPDIEKADKKGVTALLAASTNGHPKTIELLIQHGANITALDKRNRGCFFLACGSDSAEAALYIASQLKGENEKLLSLKSDAGKSPLTKAAGKGHTEVVKMLLEKIDSASVNEQDTKYGLTPLHVAAMNGSKNIVELLLKHGASTTITDKKGNTAFRECCRTWAQSPSKDAGALLLLMEREPNESLQDYELLNSAAVKGNVPVLEKLFEKGVSLIKQDKHGWTPLQIASQYENTEAMDFLAKQGAIIGRKPTVWACDSDMVLLSEEEQVVKWIAGNPMITGRIGVMSNHPIPAGVKRYYYEISITEPEGKNTNPLCGLGLANAPAKNTGWMPGWGNKTSGGAPSWGYHGDDGDIYTDKKRSRIPELDFRFPLYGHGDTVGCAVDFDKGEMFFTKNGEKLDTAFSGVKGRLHPVVGMGQEVTVRGNWGLDIKESPFRWANANVVGGGWVD</sequence>
<dbReference type="Pfam" id="PF12796">
    <property type="entry name" value="Ank_2"/>
    <property type="match status" value="3"/>
</dbReference>
<feature type="repeat" description="ANK" evidence="3">
    <location>
        <begin position="1196"/>
        <end position="1228"/>
    </location>
</feature>
<dbReference type="PROSITE" id="PS50088">
    <property type="entry name" value="ANK_REPEAT"/>
    <property type="match status" value="6"/>
</dbReference>
<dbReference type="InterPro" id="IPR044736">
    <property type="entry name" value="Gid1/RanBPM/SPLA_SPRY"/>
</dbReference>